<dbReference type="InterPro" id="IPR017946">
    <property type="entry name" value="PLC-like_Pdiesterase_TIM-brl"/>
</dbReference>
<name>A0A168LBP7_ABSGL</name>
<sequence>MTIASAPTAQKSPQVIAHRGFSGQHPENTMISFEKALEAGTDALEGDIRLSKDGELVMMHDLTLQRTTTGTGAVADHTWFGHIDGLKTKAEPAQPIPRLNDVLDLLIRPEVASKEGLYMIVDIKFDNSIDILDRLHRLLEEEYKDHKAILQQRIVIGIWHHDFLARTQALFQDKYKICFIGLSLPAARRLLNRLDYLSVPFAALADDDGRRFIDEAHAVHKRVFTWTINDVEQMACAVSWGVDGIVGDHVDVMVKHIHDQVTTATPEAYKDYIENASGVHLKHRRRRWYYYGVKKAMQWGSASYIGV</sequence>
<dbReference type="Gene3D" id="3.20.20.190">
    <property type="entry name" value="Phosphatidylinositol (PI) phosphodiesterase"/>
    <property type="match status" value="1"/>
</dbReference>
<evidence type="ECO:0000256" key="1">
    <source>
        <dbReference type="SAM" id="MobiDB-lite"/>
    </source>
</evidence>
<feature type="compositionally biased region" description="Polar residues" evidence="1">
    <location>
        <begin position="1"/>
        <end position="13"/>
    </location>
</feature>
<dbReference type="Pfam" id="PF03009">
    <property type="entry name" value="GDPD"/>
    <property type="match status" value="1"/>
</dbReference>
<dbReference type="InParanoid" id="A0A168LBP7"/>
<dbReference type="FunCoup" id="A0A168LBP7">
    <property type="interactions" value="159"/>
</dbReference>
<evidence type="ECO:0000313" key="4">
    <source>
        <dbReference type="Proteomes" id="UP000078561"/>
    </source>
</evidence>
<keyword evidence="4" id="KW-1185">Reference proteome</keyword>
<dbReference type="PROSITE" id="PS51704">
    <property type="entry name" value="GP_PDE"/>
    <property type="match status" value="1"/>
</dbReference>
<evidence type="ECO:0000259" key="2">
    <source>
        <dbReference type="PROSITE" id="PS51704"/>
    </source>
</evidence>
<dbReference type="PANTHER" id="PTHR43805">
    <property type="entry name" value="GLYCEROPHOSPHORYL DIESTER PHOSPHODIESTERASE"/>
    <property type="match status" value="1"/>
</dbReference>
<reference evidence="3" key="1">
    <citation type="submission" date="2016-04" db="EMBL/GenBank/DDBJ databases">
        <authorList>
            <person name="Evans L.H."/>
            <person name="Alamgir A."/>
            <person name="Owens N."/>
            <person name="Weber N.D."/>
            <person name="Virtaneva K."/>
            <person name="Barbian K."/>
            <person name="Babar A."/>
            <person name="Rosenke K."/>
        </authorList>
    </citation>
    <scope>NUCLEOTIDE SEQUENCE [LARGE SCALE GENOMIC DNA]</scope>
    <source>
        <strain evidence="3">CBS 101.48</strain>
    </source>
</reference>
<dbReference type="OrthoDB" id="1470350at2759"/>
<dbReference type="GO" id="GO:0008081">
    <property type="term" value="F:phosphoric diester hydrolase activity"/>
    <property type="evidence" value="ECO:0007669"/>
    <property type="project" value="InterPro"/>
</dbReference>
<feature type="domain" description="GP-PDE" evidence="2">
    <location>
        <begin position="13"/>
        <end position="257"/>
    </location>
</feature>
<dbReference type="GO" id="GO:0006629">
    <property type="term" value="P:lipid metabolic process"/>
    <property type="evidence" value="ECO:0007669"/>
    <property type="project" value="InterPro"/>
</dbReference>
<dbReference type="OMA" id="RALPECW"/>
<dbReference type="InterPro" id="IPR030395">
    <property type="entry name" value="GP_PDE_dom"/>
</dbReference>
<dbReference type="SUPFAM" id="SSF51695">
    <property type="entry name" value="PLC-like phosphodiesterases"/>
    <property type="match status" value="1"/>
</dbReference>
<feature type="region of interest" description="Disordered" evidence="1">
    <location>
        <begin position="1"/>
        <end position="22"/>
    </location>
</feature>
<organism evidence="3">
    <name type="scientific">Absidia glauca</name>
    <name type="common">Pin mould</name>
    <dbReference type="NCBI Taxonomy" id="4829"/>
    <lineage>
        <taxon>Eukaryota</taxon>
        <taxon>Fungi</taxon>
        <taxon>Fungi incertae sedis</taxon>
        <taxon>Mucoromycota</taxon>
        <taxon>Mucoromycotina</taxon>
        <taxon>Mucoromycetes</taxon>
        <taxon>Mucorales</taxon>
        <taxon>Cunninghamellaceae</taxon>
        <taxon>Absidia</taxon>
    </lineage>
</organism>
<dbReference type="EMBL" id="LT551130">
    <property type="protein sequence ID" value="SAL96469.1"/>
    <property type="molecule type" value="Genomic_DNA"/>
</dbReference>
<evidence type="ECO:0000313" key="3">
    <source>
        <dbReference type="EMBL" id="SAL96469.1"/>
    </source>
</evidence>
<proteinExistence type="predicted"/>
<protein>
    <recommendedName>
        <fullName evidence="2">GP-PDE domain-containing protein</fullName>
    </recommendedName>
</protein>
<dbReference type="AlphaFoldDB" id="A0A168LBP7"/>
<gene>
    <name evidence="3" type="primary">ABSGL_01881.1 scaffold 2522</name>
</gene>
<accession>A0A168LBP7</accession>
<dbReference type="Proteomes" id="UP000078561">
    <property type="component" value="Unassembled WGS sequence"/>
</dbReference>
<dbReference type="PANTHER" id="PTHR43805:SF1">
    <property type="entry name" value="GP-PDE DOMAIN-CONTAINING PROTEIN"/>
    <property type="match status" value="1"/>
</dbReference>
<dbReference type="STRING" id="4829.A0A168LBP7"/>